<dbReference type="InterPro" id="IPR011006">
    <property type="entry name" value="CheY-like_superfamily"/>
</dbReference>
<dbReference type="Gene3D" id="3.40.50.2300">
    <property type="match status" value="1"/>
</dbReference>
<sequence>MDMTALPASLRIVLADDHAVVRMGFRLLIEGAGAQVVAEAGCGEEALSAYEMHHPGLLLMDVSMPGMGGLAALERLRARHPQARVLMLSAHDDLQIPRRALAAGATGYLSKRADPEELLRAVGDTSRGRAYLDPGLAAQLALAQLQPAGQSDPVSALTAREFDVFLQLARGRSVNEIAATLKLGPSTVGSHLYHIKQKLQATNAAELALIAVRAGLIEA</sequence>
<gene>
    <name evidence="6" type="ORF">C7389_11921</name>
</gene>
<evidence type="ECO:0000313" key="7">
    <source>
        <dbReference type="Proteomes" id="UP000295129"/>
    </source>
</evidence>
<keyword evidence="1 3" id="KW-0597">Phosphoprotein</keyword>
<dbReference type="PANTHER" id="PTHR43214">
    <property type="entry name" value="TWO-COMPONENT RESPONSE REGULATOR"/>
    <property type="match status" value="1"/>
</dbReference>
<organism evidence="6 7">
    <name type="scientific">Azoarcus indigens</name>
    <dbReference type="NCBI Taxonomy" id="29545"/>
    <lineage>
        <taxon>Bacteria</taxon>
        <taxon>Pseudomonadati</taxon>
        <taxon>Pseudomonadota</taxon>
        <taxon>Betaproteobacteria</taxon>
        <taxon>Rhodocyclales</taxon>
        <taxon>Zoogloeaceae</taxon>
        <taxon>Azoarcus</taxon>
    </lineage>
</organism>
<reference evidence="6 7" key="1">
    <citation type="submission" date="2019-03" db="EMBL/GenBank/DDBJ databases">
        <title>Genomic Encyclopedia of Type Strains, Phase IV (KMG-IV): sequencing the most valuable type-strain genomes for metagenomic binning, comparative biology and taxonomic classification.</title>
        <authorList>
            <person name="Goeker M."/>
        </authorList>
    </citation>
    <scope>NUCLEOTIDE SEQUENCE [LARGE SCALE GENOMIC DNA]</scope>
    <source>
        <strain evidence="6 7">DSM 12121</strain>
    </source>
</reference>
<proteinExistence type="predicted"/>
<dbReference type="AlphaFoldDB" id="A0A4R6DR19"/>
<feature type="domain" description="HTH luxR-type" evidence="4">
    <location>
        <begin position="150"/>
        <end position="215"/>
    </location>
</feature>
<dbReference type="InterPro" id="IPR058245">
    <property type="entry name" value="NreC/VraR/RcsB-like_REC"/>
</dbReference>
<evidence type="ECO:0000259" key="4">
    <source>
        <dbReference type="PROSITE" id="PS50043"/>
    </source>
</evidence>
<keyword evidence="7" id="KW-1185">Reference proteome</keyword>
<dbReference type="GO" id="GO:0000160">
    <property type="term" value="P:phosphorelay signal transduction system"/>
    <property type="evidence" value="ECO:0007669"/>
    <property type="project" value="InterPro"/>
</dbReference>
<evidence type="ECO:0000256" key="1">
    <source>
        <dbReference type="ARBA" id="ARBA00022553"/>
    </source>
</evidence>
<dbReference type="SUPFAM" id="SSF46894">
    <property type="entry name" value="C-terminal effector domain of the bipartite response regulators"/>
    <property type="match status" value="1"/>
</dbReference>
<dbReference type="CDD" id="cd17535">
    <property type="entry name" value="REC_NarL-like"/>
    <property type="match status" value="1"/>
</dbReference>
<dbReference type="SUPFAM" id="SSF52172">
    <property type="entry name" value="CheY-like"/>
    <property type="match status" value="1"/>
</dbReference>
<dbReference type="PANTHER" id="PTHR43214:SF43">
    <property type="entry name" value="TWO-COMPONENT RESPONSE REGULATOR"/>
    <property type="match status" value="1"/>
</dbReference>
<dbReference type="InterPro" id="IPR000792">
    <property type="entry name" value="Tscrpt_reg_LuxR_C"/>
</dbReference>
<dbReference type="Pfam" id="PF00196">
    <property type="entry name" value="GerE"/>
    <property type="match status" value="1"/>
</dbReference>
<dbReference type="GO" id="GO:0003677">
    <property type="term" value="F:DNA binding"/>
    <property type="evidence" value="ECO:0007669"/>
    <property type="project" value="UniProtKB-KW"/>
</dbReference>
<dbReference type="PRINTS" id="PR00038">
    <property type="entry name" value="HTHLUXR"/>
</dbReference>
<protein>
    <submittedName>
        <fullName evidence="6">LuxR family two component transcriptional regulator</fullName>
    </submittedName>
</protein>
<dbReference type="PROSITE" id="PS00622">
    <property type="entry name" value="HTH_LUXR_1"/>
    <property type="match status" value="1"/>
</dbReference>
<evidence type="ECO:0000259" key="5">
    <source>
        <dbReference type="PROSITE" id="PS50110"/>
    </source>
</evidence>
<dbReference type="Proteomes" id="UP000295129">
    <property type="component" value="Unassembled WGS sequence"/>
</dbReference>
<keyword evidence="2" id="KW-0238">DNA-binding</keyword>
<dbReference type="SMART" id="SM00421">
    <property type="entry name" value="HTH_LUXR"/>
    <property type="match status" value="1"/>
</dbReference>
<dbReference type="PROSITE" id="PS50110">
    <property type="entry name" value="RESPONSE_REGULATORY"/>
    <property type="match status" value="1"/>
</dbReference>
<feature type="domain" description="Response regulatory" evidence="5">
    <location>
        <begin position="11"/>
        <end position="126"/>
    </location>
</feature>
<feature type="modified residue" description="4-aspartylphosphate" evidence="3">
    <location>
        <position position="61"/>
    </location>
</feature>
<evidence type="ECO:0000256" key="2">
    <source>
        <dbReference type="ARBA" id="ARBA00023125"/>
    </source>
</evidence>
<dbReference type="InterPro" id="IPR001789">
    <property type="entry name" value="Sig_transdc_resp-reg_receiver"/>
</dbReference>
<evidence type="ECO:0000313" key="6">
    <source>
        <dbReference type="EMBL" id="TDN47511.1"/>
    </source>
</evidence>
<dbReference type="EMBL" id="SNVV01000019">
    <property type="protein sequence ID" value="TDN47511.1"/>
    <property type="molecule type" value="Genomic_DNA"/>
</dbReference>
<dbReference type="InterPro" id="IPR039420">
    <property type="entry name" value="WalR-like"/>
</dbReference>
<accession>A0A4R6DR19</accession>
<dbReference type="GO" id="GO:0006355">
    <property type="term" value="P:regulation of DNA-templated transcription"/>
    <property type="evidence" value="ECO:0007669"/>
    <property type="project" value="InterPro"/>
</dbReference>
<evidence type="ECO:0000256" key="3">
    <source>
        <dbReference type="PROSITE-ProRule" id="PRU00169"/>
    </source>
</evidence>
<dbReference type="InterPro" id="IPR016032">
    <property type="entry name" value="Sig_transdc_resp-reg_C-effctor"/>
</dbReference>
<dbReference type="Pfam" id="PF00072">
    <property type="entry name" value="Response_reg"/>
    <property type="match status" value="1"/>
</dbReference>
<comment type="caution">
    <text evidence="6">The sequence shown here is derived from an EMBL/GenBank/DDBJ whole genome shotgun (WGS) entry which is preliminary data.</text>
</comment>
<dbReference type="CDD" id="cd06170">
    <property type="entry name" value="LuxR_C_like"/>
    <property type="match status" value="1"/>
</dbReference>
<dbReference type="PROSITE" id="PS50043">
    <property type="entry name" value="HTH_LUXR_2"/>
    <property type="match status" value="1"/>
</dbReference>
<name>A0A4R6DR19_9RHOO</name>
<dbReference type="SMART" id="SM00448">
    <property type="entry name" value="REC"/>
    <property type="match status" value="1"/>
</dbReference>